<keyword evidence="2 5" id="KW-0812">Transmembrane</keyword>
<feature type="transmembrane region" description="Helical" evidence="5">
    <location>
        <begin position="311"/>
        <end position="332"/>
    </location>
</feature>
<evidence type="ECO:0000256" key="2">
    <source>
        <dbReference type="ARBA" id="ARBA00022692"/>
    </source>
</evidence>
<dbReference type="Pfam" id="PF07690">
    <property type="entry name" value="MFS_1"/>
    <property type="match status" value="2"/>
</dbReference>
<evidence type="ECO:0000256" key="1">
    <source>
        <dbReference type="ARBA" id="ARBA00004141"/>
    </source>
</evidence>
<organism evidence="7">
    <name type="scientific">freshwater metagenome</name>
    <dbReference type="NCBI Taxonomy" id="449393"/>
    <lineage>
        <taxon>unclassified sequences</taxon>
        <taxon>metagenomes</taxon>
        <taxon>ecological metagenomes</taxon>
    </lineage>
</organism>
<feature type="domain" description="Major facilitator superfamily (MFS) profile" evidence="6">
    <location>
        <begin position="20"/>
        <end position="464"/>
    </location>
</feature>
<feature type="transmembrane region" description="Helical" evidence="5">
    <location>
        <begin position="57"/>
        <end position="79"/>
    </location>
</feature>
<comment type="subcellular location">
    <subcellularLocation>
        <location evidence="1">Membrane</location>
        <topology evidence="1">Multi-pass membrane protein</topology>
    </subcellularLocation>
</comment>
<evidence type="ECO:0000259" key="6">
    <source>
        <dbReference type="PROSITE" id="PS50850"/>
    </source>
</evidence>
<dbReference type="InterPro" id="IPR011701">
    <property type="entry name" value="MFS"/>
</dbReference>
<reference evidence="7" key="1">
    <citation type="submission" date="2020-05" db="EMBL/GenBank/DDBJ databases">
        <authorList>
            <person name="Chiriac C."/>
            <person name="Salcher M."/>
            <person name="Ghai R."/>
            <person name="Kavagutti S V."/>
        </authorList>
    </citation>
    <scope>NUCLEOTIDE SEQUENCE</scope>
</reference>
<dbReference type="SUPFAM" id="SSF103473">
    <property type="entry name" value="MFS general substrate transporter"/>
    <property type="match status" value="1"/>
</dbReference>
<feature type="transmembrane region" description="Helical" evidence="5">
    <location>
        <begin position="117"/>
        <end position="134"/>
    </location>
</feature>
<evidence type="ECO:0000256" key="5">
    <source>
        <dbReference type="SAM" id="Phobius"/>
    </source>
</evidence>
<proteinExistence type="predicted"/>
<dbReference type="EMBL" id="CAFBOS010000018">
    <property type="protein sequence ID" value="CAB4982711.1"/>
    <property type="molecule type" value="Genomic_DNA"/>
</dbReference>
<dbReference type="InterPro" id="IPR036259">
    <property type="entry name" value="MFS_trans_sf"/>
</dbReference>
<feature type="transmembrane region" description="Helical" evidence="5">
    <location>
        <begin position="369"/>
        <end position="396"/>
    </location>
</feature>
<evidence type="ECO:0000313" key="8">
    <source>
        <dbReference type="EMBL" id="CAB4905700.1"/>
    </source>
</evidence>
<dbReference type="PANTHER" id="PTHR42718">
    <property type="entry name" value="MAJOR FACILITATOR SUPERFAMILY MULTIDRUG TRANSPORTER MFSC"/>
    <property type="match status" value="1"/>
</dbReference>
<dbReference type="InterPro" id="IPR020846">
    <property type="entry name" value="MFS_dom"/>
</dbReference>
<dbReference type="Gene3D" id="1.20.1250.20">
    <property type="entry name" value="MFS general substrate transporter like domains"/>
    <property type="match status" value="1"/>
</dbReference>
<dbReference type="EMBL" id="CAEZYR010000029">
    <property type="protein sequence ID" value="CAB4739038.1"/>
    <property type="molecule type" value="Genomic_DNA"/>
</dbReference>
<evidence type="ECO:0000256" key="3">
    <source>
        <dbReference type="ARBA" id="ARBA00022989"/>
    </source>
</evidence>
<feature type="transmembrane region" description="Helical" evidence="5">
    <location>
        <begin position="146"/>
        <end position="167"/>
    </location>
</feature>
<feature type="transmembrane region" description="Helical" evidence="5">
    <location>
        <begin position="441"/>
        <end position="459"/>
    </location>
</feature>
<dbReference type="PROSITE" id="PS50850">
    <property type="entry name" value="MFS"/>
    <property type="match status" value="1"/>
</dbReference>
<name>A0A6J6SWF9_9ZZZZ</name>
<feature type="transmembrane region" description="Helical" evidence="5">
    <location>
        <begin position="344"/>
        <end position="363"/>
    </location>
</feature>
<sequence length="470" mass="49192">MQTAVDPVTHAASAQRTGWVLAMVIGTTVLTGLSMSIMVVTFPAIRADFPDATPAQLSWINNLFTIVSAATLIPCGVLADRVGRKRMLLVGAALFTAGSVIGALAPSPEWIMVGRTVQALGAASFGPAGTALLISSFPPARLPTAIGIWAVTSGVSSAAGPSVGGILVDWGGWQWAFWLSVPIGLFAVVFGPFVLRESERDRSRRLPDLLGMVLVMAATSVITLGVVQRKTAPGWGWLGARTLLCFTAGGVVLAWFILRCKRRPNPLLRLDLFRSNDVRFGALGLLASGVAFYALNWAFVQHTVNQWGWTISKAGAATCPVAFVSGISAIISSRAANRYGQRRFILAGSLGVLGSCAYLWFAMGDTPSLWPVLVGGTLLGLFSGLVFPAYISTTLLGVPSDQYSVGSSINFMTQRTSATLGTALAITFIASTSGTGGLHKSILVCAVGSAVGFGLGFLVRRTGASVNHPC</sequence>
<evidence type="ECO:0000313" key="7">
    <source>
        <dbReference type="EMBL" id="CAB4739038.1"/>
    </source>
</evidence>
<feature type="transmembrane region" description="Helical" evidence="5">
    <location>
        <begin position="278"/>
        <end position="299"/>
    </location>
</feature>
<feature type="transmembrane region" description="Helical" evidence="5">
    <location>
        <begin position="173"/>
        <end position="195"/>
    </location>
</feature>
<gene>
    <name evidence="7" type="ORF">UFOPK2754_01027</name>
    <name evidence="8" type="ORF">UFOPK3543_01124</name>
    <name evidence="9" type="ORF">UFOPK3967_00460</name>
</gene>
<feature type="transmembrane region" description="Helical" evidence="5">
    <location>
        <begin position="20"/>
        <end position="45"/>
    </location>
</feature>
<dbReference type="Gene3D" id="1.20.1720.10">
    <property type="entry name" value="Multidrug resistance protein D"/>
    <property type="match status" value="1"/>
</dbReference>
<keyword evidence="3 5" id="KW-1133">Transmembrane helix</keyword>
<dbReference type="EMBL" id="CAFBMH010000032">
    <property type="protein sequence ID" value="CAB4905700.1"/>
    <property type="molecule type" value="Genomic_DNA"/>
</dbReference>
<dbReference type="AlphaFoldDB" id="A0A6J6SWF9"/>
<feature type="transmembrane region" description="Helical" evidence="5">
    <location>
        <begin position="207"/>
        <end position="226"/>
    </location>
</feature>
<dbReference type="GO" id="GO:0016020">
    <property type="term" value="C:membrane"/>
    <property type="evidence" value="ECO:0007669"/>
    <property type="project" value="UniProtKB-SubCell"/>
</dbReference>
<feature type="transmembrane region" description="Helical" evidence="5">
    <location>
        <begin position="86"/>
        <end position="105"/>
    </location>
</feature>
<keyword evidence="4 5" id="KW-0472">Membrane</keyword>
<evidence type="ECO:0000256" key="4">
    <source>
        <dbReference type="ARBA" id="ARBA00023136"/>
    </source>
</evidence>
<dbReference type="CDD" id="cd17321">
    <property type="entry name" value="MFS_MMR_MDR_like"/>
    <property type="match status" value="1"/>
</dbReference>
<feature type="transmembrane region" description="Helical" evidence="5">
    <location>
        <begin position="238"/>
        <end position="258"/>
    </location>
</feature>
<accession>A0A6J6SWF9</accession>
<dbReference type="PANTHER" id="PTHR42718:SF48">
    <property type="entry name" value="CONSERVED TWO-DOMAIN MEMBRANE PROTEIN-RELATED"/>
    <property type="match status" value="1"/>
</dbReference>
<protein>
    <submittedName>
        <fullName evidence="7">Unannotated protein</fullName>
    </submittedName>
</protein>
<feature type="transmembrane region" description="Helical" evidence="5">
    <location>
        <begin position="417"/>
        <end position="435"/>
    </location>
</feature>
<evidence type="ECO:0000313" key="9">
    <source>
        <dbReference type="EMBL" id="CAB4982711.1"/>
    </source>
</evidence>
<dbReference type="GO" id="GO:0022857">
    <property type="term" value="F:transmembrane transporter activity"/>
    <property type="evidence" value="ECO:0007669"/>
    <property type="project" value="InterPro"/>
</dbReference>